<gene>
    <name evidence="1" type="ORF">DWW32_04785</name>
</gene>
<dbReference type="EMBL" id="QRYQ01000006">
    <property type="protein sequence ID" value="RGU92298.1"/>
    <property type="molecule type" value="Genomic_DNA"/>
</dbReference>
<protein>
    <submittedName>
        <fullName evidence="1">Uncharacterized protein</fullName>
    </submittedName>
</protein>
<proteinExistence type="predicted"/>
<sequence length="130" mass="14749">MKTLLKTLVTGLVACNVVVALVKVVQKHTCKEKEEEDVIENDSVCDGASNDVGNILDEWNKVNAEVEERKCLVKFSRELFNSIKENNTDLSEWMKATKNMYDALKRRAEIESKFENVCAKASLSMKDEMT</sequence>
<dbReference type="AlphaFoldDB" id="A0A395WBQ7"/>
<dbReference type="Proteomes" id="UP000265489">
    <property type="component" value="Unassembled WGS sequence"/>
</dbReference>
<name>A0A395WBQ7_9FIRM</name>
<organism evidence="1 2">
    <name type="scientific">Holdemanella biformis</name>
    <dbReference type="NCBI Taxonomy" id="1735"/>
    <lineage>
        <taxon>Bacteria</taxon>
        <taxon>Bacillati</taxon>
        <taxon>Bacillota</taxon>
        <taxon>Erysipelotrichia</taxon>
        <taxon>Erysipelotrichales</taxon>
        <taxon>Erysipelotrichaceae</taxon>
        <taxon>Holdemanella</taxon>
    </lineage>
</organism>
<accession>A0A395WBQ7</accession>
<reference evidence="1 2" key="1">
    <citation type="submission" date="2018-08" db="EMBL/GenBank/DDBJ databases">
        <title>A genome reference for cultivated species of the human gut microbiota.</title>
        <authorList>
            <person name="Zou Y."/>
            <person name="Xue W."/>
            <person name="Luo G."/>
        </authorList>
    </citation>
    <scope>NUCLEOTIDE SEQUENCE [LARGE SCALE GENOMIC DNA]</scope>
    <source>
        <strain evidence="1 2">AF15-20</strain>
    </source>
</reference>
<evidence type="ECO:0000313" key="2">
    <source>
        <dbReference type="Proteomes" id="UP000265489"/>
    </source>
</evidence>
<dbReference type="RefSeq" id="WP_118324954.1">
    <property type="nucleotide sequence ID" value="NZ_JAQESM010000014.1"/>
</dbReference>
<evidence type="ECO:0000313" key="1">
    <source>
        <dbReference type="EMBL" id="RGU92298.1"/>
    </source>
</evidence>
<dbReference type="GeneID" id="66579373"/>
<comment type="caution">
    <text evidence="1">The sequence shown here is derived from an EMBL/GenBank/DDBJ whole genome shotgun (WGS) entry which is preliminary data.</text>
</comment>